<evidence type="ECO:0000256" key="1">
    <source>
        <dbReference type="ARBA" id="ARBA00022988"/>
    </source>
</evidence>
<dbReference type="InterPro" id="IPR038277">
    <property type="entry name" value="UreF_sf"/>
</dbReference>
<dbReference type="HAMAP" id="MF_01385">
    <property type="entry name" value="UreF"/>
    <property type="match status" value="1"/>
</dbReference>
<dbReference type="GO" id="GO:0016151">
    <property type="term" value="F:nickel cation binding"/>
    <property type="evidence" value="ECO:0007669"/>
    <property type="project" value="UniProtKB-UniRule"/>
</dbReference>
<sequence>MDMAAPIPTAMGPPPMICDALTLAQWLSPSFPVGAFAYSHGLETAIQDKRIRTPKDLEDWLVDILLQGSGRNDCILLRMAYACDHPADLEHVDATARAFAPSAERLRETHLQGTAFSETVRAVWPGEQPDLCYPVAIGYAARRMGLDLSLTAALYLQAVIGNLVSAAIRLVPLGQTDGQAILAALTPLCRDIAAQTEGKTQDDMHSMAFLSDIAAMTHETLPHRIFRS</sequence>
<comment type="subcellular location">
    <subcellularLocation>
        <location evidence="3">Cytoplasm</location>
    </subcellularLocation>
</comment>
<dbReference type="PANTHER" id="PTHR33620">
    <property type="entry name" value="UREASE ACCESSORY PROTEIN F"/>
    <property type="match status" value="1"/>
</dbReference>
<keyword evidence="2 3" id="KW-0143">Chaperone</keyword>
<comment type="subunit">
    <text evidence="3">UreD, UreF and UreG form a complex that acts as a GTP-hydrolysis-dependent molecular chaperone, activating the urease apoprotein by helping to assemble the nickel containing metallocenter of UreC. The UreE protein probably delivers the nickel.</text>
</comment>
<keyword evidence="5" id="KW-1185">Reference proteome</keyword>
<evidence type="ECO:0000256" key="3">
    <source>
        <dbReference type="HAMAP-Rule" id="MF_01385"/>
    </source>
</evidence>
<reference evidence="4 5" key="1">
    <citation type="submission" date="2019-09" db="EMBL/GenBank/DDBJ databases">
        <title>NBRP : Genome information of microbial organism related human and environment.</title>
        <authorList>
            <person name="Hattori M."/>
            <person name="Oshima K."/>
            <person name="Inaba H."/>
            <person name="Suda W."/>
            <person name="Sakamoto M."/>
            <person name="Iino T."/>
            <person name="Kitahara M."/>
            <person name="Oshida Y."/>
            <person name="Iida T."/>
            <person name="Kudo T."/>
            <person name="Itoh T."/>
            <person name="Ohkuma M."/>
        </authorList>
    </citation>
    <scope>NUCLEOTIDE SEQUENCE [LARGE SCALE GENOMIC DNA]</scope>
    <source>
        <strain evidence="4 5">Mie-1</strain>
    </source>
</reference>
<keyword evidence="3" id="KW-0963">Cytoplasm</keyword>
<comment type="similarity">
    <text evidence="3">Belongs to the UreF family.</text>
</comment>
<dbReference type="Gene3D" id="1.10.4190.10">
    <property type="entry name" value="Urease accessory protein UreF"/>
    <property type="match status" value="1"/>
</dbReference>
<dbReference type="GO" id="GO:0005737">
    <property type="term" value="C:cytoplasm"/>
    <property type="evidence" value="ECO:0007669"/>
    <property type="project" value="UniProtKB-SubCell"/>
</dbReference>
<gene>
    <name evidence="3 4" type="primary">ureF</name>
    <name evidence="4" type="ORF">JCM17845_06500</name>
</gene>
<evidence type="ECO:0000256" key="2">
    <source>
        <dbReference type="ARBA" id="ARBA00023186"/>
    </source>
</evidence>
<name>A0A5A7MW22_9PROT</name>
<accession>A0A5A7MW22</accession>
<dbReference type="EMBL" id="BKCM01000002">
    <property type="protein sequence ID" value="GER00027.1"/>
    <property type="molecule type" value="Genomic_DNA"/>
</dbReference>
<dbReference type="Proteomes" id="UP000325187">
    <property type="component" value="Unassembled WGS sequence"/>
</dbReference>
<comment type="caution">
    <text evidence="4">The sequence shown here is derived from an EMBL/GenBank/DDBJ whole genome shotgun (WGS) entry which is preliminary data.</text>
</comment>
<proteinExistence type="inferred from homology"/>
<dbReference type="RefSeq" id="WP_210432204.1">
    <property type="nucleotide sequence ID" value="NZ_BKCM01000002.1"/>
</dbReference>
<dbReference type="PANTHER" id="PTHR33620:SF1">
    <property type="entry name" value="UREASE ACCESSORY PROTEIN F"/>
    <property type="match status" value="1"/>
</dbReference>
<comment type="function">
    <text evidence="3">Required for maturation of urease via the functional incorporation of the urease nickel metallocenter.</text>
</comment>
<dbReference type="AlphaFoldDB" id="A0A5A7MW22"/>
<dbReference type="Pfam" id="PF01730">
    <property type="entry name" value="UreF"/>
    <property type="match status" value="1"/>
</dbReference>
<organism evidence="4 5">
    <name type="scientific">Iodidimonas gelatinilytica</name>
    <dbReference type="NCBI Taxonomy" id="1236966"/>
    <lineage>
        <taxon>Bacteria</taxon>
        <taxon>Pseudomonadati</taxon>
        <taxon>Pseudomonadota</taxon>
        <taxon>Alphaproteobacteria</taxon>
        <taxon>Iodidimonadales</taxon>
        <taxon>Iodidimonadaceae</taxon>
        <taxon>Iodidimonas</taxon>
    </lineage>
</organism>
<keyword evidence="1 3" id="KW-0996">Nickel insertion</keyword>
<protein>
    <recommendedName>
        <fullName evidence="3">Urease accessory protein UreF</fullName>
    </recommendedName>
</protein>
<evidence type="ECO:0000313" key="4">
    <source>
        <dbReference type="EMBL" id="GER00027.1"/>
    </source>
</evidence>
<evidence type="ECO:0000313" key="5">
    <source>
        <dbReference type="Proteomes" id="UP000325187"/>
    </source>
</evidence>
<dbReference type="PIRSF" id="PIRSF009467">
    <property type="entry name" value="Ureas_acces_UreF"/>
    <property type="match status" value="1"/>
</dbReference>
<dbReference type="InterPro" id="IPR002639">
    <property type="entry name" value="UreF"/>
</dbReference>